<evidence type="ECO:0000256" key="5">
    <source>
        <dbReference type="PROSITE-ProRule" id="PRU00059"/>
    </source>
</evidence>
<keyword evidence="2" id="KW-0677">Repeat</keyword>
<dbReference type="Pfam" id="PF00431">
    <property type="entry name" value="CUB"/>
    <property type="match status" value="2"/>
</dbReference>
<evidence type="ECO:0000256" key="1">
    <source>
        <dbReference type="ARBA" id="ARBA00022729"/>
    </source>
</evidence>
<proteinExistence type="predicted"/>
<reference evidence="7" key="1">
    <citation type="submission" date="2021-06" db="EMBL/GenBank/DDBJ databases">
        <authorList>
            <person name="Hodson N. C."/>
            <person name="Mongue J. A."/>
            <person name="Jaron S. K."/>
        </authorList>
    </citation>
    <scope>NUCLEOTIDE SEQUENCE</scope>
</reference>
<evidence type="ECO:0000259" key="6">
    <source>
        <dbReference type="PROSITE" id="PS01180"/>
    </source>
</evidence>
<dbReference type="EMBL" id="CAJVCH010245727">
    <property type="protein sequence ID" value="CAG7733252.1"/>
    <property type="molecule type" value="Genomic_DNA"/>
</dbReference>
<keyword evidence="8" id="KW-1185">Reference proteome</keyword>
<dbReference type="SMART" id="SM00042">
    <property type="entry name" value="CUB"/>
    <property type="match status" value="1"/>
</dbReference>
<feature type="domain" description="CUB" evidence="6">
    <location>
        <begin position="59"/>
        <end position="172"/>
    </location>
</feature>
<feature type="domain" description="CUB" evidence="6">
    <location>
        <begin position="1"/>
        <end position="55"/>
    </location>
</feature>
<keyword evidence="4" id="KW-0325">Glycoprotein</keyword>
<accession>A0A8J2KBM9</accession>
<evidence type="ECO:0000313" key="7">
    <source>
        <dbReference type="EMBL" id="CAG7733252.1"/>
    </source>
</evidence>
<dbReference type="PANTHER" id="PTHR24254:SF6">
    <property type="entry name" value="CUBILIN"/>
    <property type="match status" value="1"/>
</dbReference>
<keyword evidence="3 5" id="KW-1015">Disulfide bond</keyword>
<comment type="caution">
    <text evidence="5">Lacks conserved residue(s) required for the propagation of feature annotation.</text>
</comment>
<dbReference type="OrthoDB" id="10009301at2759"/>
<keyword evidence="1" id="KW-0732">Signal</keyword>
<evidence type="ECO:0000256" key="4">
    <source>
        <dbReference type="ARBA" id="ARBA00023180"/>
    </source>
</evidence>
<dbReference type="Proteomes" id="UP000708208">
    <property type="component" value="Unassembled WGS sequence"/>
</dbReference>
<protein>
    <recommendedName>
        <fullName evidence="6">CUB domain-containing protein</fullName>
    </recommendedName>
</protein>
<dbReference type="PROSITE" id="PS01180">
    <property type="entry name" value="CUB"/>
    <property type="match status" value="2"/>
</dbReference>
<gene>
    <name evidence="7" type="ORF">AFUS01_LOCUS21706</name>
</gene>
<feature type="disulfide bond" evidence="5">
    <location>
        <begin position="59"/>
        <end position="86"/>
    </location>
</feature>
<dbReference type="PANTHER" id="PTHR24254">
    <property type="entry name" value="PROTHROMBIN"/>
    <property type="match status" value="1"/>
</dbReference>
<evidence type="ECO:0000256" key="2">
    <source>
        <dbReference type="ARBA" id="ARBA00022737"/>
    </source>
</evidence>
<dbReference type="InterPro" id="IPR000859">
    <property type="entry name" value="CUB_dom"/>
</dbReference>
<sequence>INDGATADSPIIGRFCGQELPLGGNINSTHNVIRLTFMSDSSVTGLGFNLLWNTTLPHCGGSITNQTHGAISSPGYPSNYPHNRDCVWTLSVNLGKRIQLVFATMRLEIHPNCSFDYLRILDGLEDNAHQLAIFCNTSLPSPIVSTGPHLTFRFHSDFSASDTGFHVAFAEVPGTIF</sequence>
<comment type="caution">
    <text evidence="7">The sequence shown here is derived from an EMBL/GenBank/DDBJ whole genome shotgun (WGS) entry which is preliminary data.</text>
</comment>
<feature type="non-terminal residue" evidence="7">
    <location>
        <position position="1"/>
    </location>
</feature>
<evidence type="ECO:0000256" key="3">
    <source>
        <dbReference type="ARBA" id="ARBA00023157"/>
    </source>
</evidence>
<name>A0A8J2KBM9_9HEXA</name>
<dbReference type="CDD" id="cd00041">
    <property type="entry name" value="CUB"/>
    <property type="match status" value="2"/>
</dbReference>
<organism evidence="7 8">
    <name type="scientific">Allacma fusca</name>
    <dbReference type="NCBI Taxonomy" id="39272"/>
    <lineage>
        <taxon>Eukaryota</taxon>
        <taxon>Metazoa</taxon>
        <taxon>Ecdysozoa</taxon>
        <taxon>Arthropoda</taxon>
        <taxon>Hexapoda</taxon>
        <taxon>Collembola</taxon>
        <taxon>Symphypleona</taxon>
        <taxon>Sminthuridae</taxon>
        <taxon>Allacma</taxon>
    </lineage>
</organism>
<evidence type="ECO:0000313" key="8">
    <source>
        <dbReference type="Proteomes" id="UP000708208"/>
    </source>
</evidence>
<dbReference type="InterPro" id="IPR051659">
    <property type="entry name" value="Serine_Protease_S1-Domain"/>
</dbReference>
<dbReference type="FunFam" id="2.60.120.290:FF:000013">
    <property type="entry name" value="Membrane frizzled-related protein"/>
    <property type="match status" value="1"/>
</dbReference>
<dbReference type="AlphaFoldDB" id="A0A8J2KBM9"/>